<proteinExistence type="predicted"/>
<keyword evidence="7" id="KW-0418">Kinase</keyword>
<comment type="subcellular location">
    <subcellularLocation>
        <location evidence="1">Cytoplasm</location>
    </subcellularLocation>
</comment>
<evidence type="ECO:0000313" key="9">
    <source>
        <dbReference type="EMBL" id="PWJ93257.1"/>
    </source>
</evidence>
<keyword evidence="4" id="KW-0762">Sugar transport</keyword>
<dbReference type="Pfam" id="PF03610">
    <property type="entry name" value="EIIA-man"/>
    <property type="match status" value="1"/>
</dbReference>
<evidence type="ECO:0000256" key="3">
    <source>
        <dbReference type="ARBA" id="ARBA00022490"/>
    </source>
</evidence>
<keyword evidence="10" id="KW-1185">Reference proteome</keyword>
<accession>A0AA45HIQ7</accession>
<evidence type="ECO:0000256" key="4">
    <source>
        <dbReference type="ARBA" id="ARBA00022597"/>
    </source>
</evidence>
<dbReference type="GO" id="GO:0005737">
    <property type="term" value="C:cytoplasm"/>
    <property type="evidence" value="ECO:0007669"/>
    <property type="project" value="UniProtKB-SubCell"/>
</dbReference>
<dbReference type="GO" id="GO:0009401">
    <property type="term" value="P:phosphoenolpyruvate-dependent sugar phosphotransferase system"/>
    <property type="evidence" value="ECO:0007669"/>
    <property type="project" value="UniProtKB-KW"/>
</dbReference>
<dbReference type="PANTHER" id="PTHR33799">
    <property type="entry name" value="PTS PERMEASE-RELATED-RELATED"/>
    <property type="match status" value="1"/>
</dbReference>
<dbReference type="PANTHER" id="PTHR33799:SF1">
    <property type="entry name" value="PTS SYSTEM MANNOSE-SPECIFIC EIIAB COMPONENT-RELATED"/>
    <property type="match status" value="1"/>
</dbReference>
<dbReference type="Proteomes" id="UP000245921">
    <property type="component" value="Unassembled WGS sequence"/>
</dbReference>
<reference evidence="9 10" key="1">
    <citation type="submission" date="2018-05" db="EMBL/GenBank/DDBJ databases">
        <title>Genomic Encyclopedia of Type Strains, Phase IV (KMG-IV): sequencing the most valuable type-strain genomes for metagenomic binning, comparative biology and taxonomic classification.</title>
        <authorList>
            <person name="Goeker M."/>
        </authorList>
    </citation>
    <scope>NUCLEOTIDE SEQUENCE [LARGE SCALE GENOMIC DNA]</scope>
    <source>
        <strain evidence="9 10">DSM 24906</strain>
    </source>
</reference>
<dbReference type="GO" id="GO:0016301">
    <property type="term" value="F:kinase activity"/>
    <property type="evidence" value="ECO:0007669"/>
    <property type="project" value="UniProtKB-KW"/>
</dbReference>
<evidence type="ECO:0000256" key="7">
    <source>
        <dbReference type="ARBA" id="ARBA00022777"/>
    </source>
</evidence>
<dbReference type="RefSeq" id="WP_158274828.1">
    <property type="nucleotide sequence ID" value="NZ_JAMHJO010000011.1"/>
</dbReference>
<dbReference type="GO" id="GO:0016020">
    <property type="term" value="C:membrane"/>
    <property type="evidence" value="ECO:0007669"/>
    <property type="project" value="InterPro"/>
</dbReference>
<evidence type="ECO:0000256" key="1">
    <source>
        <dbReference type="ARBA" id="ARBA00004496"/>
    </source>
</evidence>
<evidence type="ECO:0000256" key="6">
    <source>
        <dbReference type="ARBA" id="ARBA00022683"/>
    </source>
</evidence>
<protein>
    <submittedName>
        <fullName evidence="9">PTS system N-acetylgalactosamine-specific IIA component/PTS system mannose-specific IIA component/PTS system mannose-specific IIB component</fullName>
    </submittedName>
</protein>
<name>A0AA45HIQ7_9BACT</name>
<keyword evidence="6" id="KW-0598">Phosphotransferase system</keyword>
<dbReference type="InterPro" id="IPR004701">
    <property type="entry name" value="PTS_EIIA_man-typ"/>
</dbReference>
<gene>
    <name evidence="9" type="ORF">C7380_10886</name>
</gene>
<evidence type="ECO:0000256" key="5">
    <source>
        <dbReference type="ARBA" id="ARBA00022679"/>
    </source>
</evidence>
<dbReference type="InterPro" id="IPR051471">
    <property type="entry name" value="Bacterial_PTS_sugar_comp"/>
</dbReference>
<organism evidence="9 10">
    <name type="scientific">Oceanotoga teriensis</name>
    <dbReference type="NCBI Taxonomy" id="515440"/>
    <lineage>
        <taxon>Bacteria</taxon>
        <taxon>Thermotogati</taxon>
        <taxon>Thermotogota</taxon>
        <taxon>Thermotogae</taxon>
        <taxon>Petrotogales</taxon>
        <taxon>Petrotogaceae</taxon>
        <taxon>Oceanotoga</taxon>
    </lineage>
</organism>
<dbReference type="EMBL" id="QGGI01000008">
    <property type="protein sequence ID" value="PWJ93257.1"/>
    <property type="molecule type" value="Genomic_DNA"/>
</dbReference>
<dbReference type="CDD" id="cd00006">
    <property type="entry name" value="PTS_IIA_man"/>
    <property type="match status" value="1"/>
</dbReference>
<comment type="caution">
    <text evidence="9">The sequence shown here is derived from an EMBL/GenBank/DDBJ whole genome shotgun (WGS) entry which is preliminary data.</text>
</comment>
<evidence type="ECO:0000256" key="2">
    <source>
        <dbReference type="ARBA" id="ARBA00022448"/>
    </source>
</evidence>
<keyword evidence="2" id="KW-0813">Transport</keyword>
<feature type="domain" description="PTS EIIA type-4" evidence="8">
    <location>
        <begin position="1"/>
        <end position="135"/>
    </location>
</feature>
<dbReference type="Gene3D" id="3.40.50.510">
    <property type="entry name" value="Phosphotransferase system, mannose-type IIA component"/>
    <property type="match status" value="1"/>
</dbReference>
<dbReference type="InterPro" id="IPR033887">
    <property type="entry name" value="PTS_IIA_man"/>
</dbReference>
<evidence type="ECO:0000313" key="10">
    <source>
        <dbReference type="Proteomes" id="UP000245921"/>
    </source>
</evidence>
<dbReference type="AlphaFoldDB" id="A0AA45HIQ7"/>
<dbReference type="SUPFAM" id="SSF53062">
    <property type="entry name" value="PTS system fructose IIA component-like"/>
    <property type="match status" value="1"/>
</dbReference>
<keyword evidence="5" id="KW-0808">Transferase</keyword>
<sequence>MIGIILASHGNFANGILSSAEMIIGKQKYVDIVNFVDGENLDDLDKKIHSSITKFRDLDDIFILCDIAGGSPFKQSSIISLKYNNVKVVGGINLPILLEIFMNRMSSVDENLSIMKKEFPNTLKEFNLKNNKNNFVEKGI</sequence>
<keyword evidence="3" id="KW-0963">Cytoplasm</keyword>
<evidence type="ECO:0000259" key="8">
    <source>
        <dbReference type="PROSITE" id="PS51096"/>
    </source>
</evidence>
<dbReference type="PROSITE" id="PS51096">
    <property type="entry name" value="PTS_EIIA_TYPE_4"/>
    <property type="match status" value="1"/>
</dbReference>
<dbReference type="InterPro" id="IPR036662">
    <property type="entry name" value="PTS_EIIA_man-typ_sf"/>
</dbReference>